<dbReference type="RefSeq" id="WP_142039868.1">
    <property type="nucleotide sequence ID" value="NZ_JBHTGS010000001.1"/>
</dbReference>
<dbReference type="GO" id="GO:0051082">
    <property type="term" value="F:unfolded protein binding"/>
    <property type="evidence" value="ECO:0007669"/>
    <property type="project" value="TreeGrafter"/>
</dbReference>
<evidence type="ECO:0000256" key="8">
    <source>
        <dbReference type="ARBA" id="ARBA00072274"/>
    </source>
</evidence>
<reference evidence="15 16" key="1">
    <citation type="submission" date="2019-06" db="EMBL/GenBank/DDBJ databases">
        <title>Sequencing the genomes of 1000 actinobacteria strains.</title>
        <authorList>
            <person name="Klenk H.-P."/>
        </authorList>
    </citation>
    <scope>NUCLEOTIDE SEQUENCE [LARGE SCALE GENOMIC DNA]</scope>
    <source>
        <strain evidence="15 16">DSM 45928</strain>
    </source>
</reference>
<dbReference type="InterPro" id="IPR000740">
    <property type="entry name" value="GrpE"/>
</dbReference>
<feature type="compositionally biased region" description="Polar residues" evidence="14">
    <location>
        <begin position="310"/>
        <end position="319"/>
    </location>
</feature>
<evidence type="ECO:0000256" key="13">
    <source>
        <dbReference type="SAM" id="Coils"/>
    </source>
</evidence>
<dbReference type="GO" id="GO:0006457">
    <property type="term" value="P:protein folding"/>
    <property type="evidence" value="ECO:0007669"/>
    <property type="project" value="InterPro"/>
</dbReference>
<dbReference type="GO" id="GO:0042803">
    <property type="term" value="F:protein homodimerization activity"/>
    <property type="evidence" value="ECO:0007669"/>
    <property type="project" value="InterPro"/>
</dbReference>
<feature type="compositionally biased region" description="Acidic residues" evidence="14">
    <location>
        <begin position="195"/>
        <end position="221"/>
    </location>
</feature>
<evidence type="ECO:0000256" key="9">
    <source>
        <dbReference type="ARBA" id="ARBA00076414"/>
    </source>
</evidence>
<evidence type="ECO:0000256" key="1">
    <source>
        <dbReference type="ARBA" id="ARBA00004496"/>
    </source>
</evidence>
<protein>
    <recommendedName>
        <fullName evidence="8 10">Protein GrpE</fullName>
    </recommendedName>
    <alternativeName>
        <fullName evidence="9 10">HSP-70 cofactor</fullName>
    </alternativeName>
</protein>
<comment type="subunit">
    <text evidence="3 10">Homodimer.</text>
</comment>
<dbReference type="PROSITE" id="PS01071">
    <property type="entry name" value="GRPE"/>
    <property type="match status" value="1"/>
</dbReference>
<evidence type="ECO:0000256" key="10">
    <source>
        <dbReference type="HAMAP-Rule" id="MF_01151"/>
    </source>
</evidence>
<dbReference type="SUPFAM" id="SSF51064">
    <property type="entry name" value="Head domain of nucleotide exchange factor GrpE"/>
    <property type="match status" value="1"/>
</dbReference>
<dbReference type="AlphaFoldDB" id="A0A543AXF7"/>
<dbReference type="NCBIfam" id="NF010761">
    <property type="entry name" value="PRK14164.1"/>
    <property type="match status" value="1"/>
</dbReference>
<accession>A0A543AXF7</accession>
<evidence type="ECO:0000256" key="12">
    <source>
        <dbReference type="RuleBase" id="RU004478"/>
    </source>
</evidence>
<evidence type="ECO:0000313" key="16">
    <source>
        <dbReference type="Proteomes" id="UP000317043"/>
    </source>
</evidence>
<comment type="function">
    <text evidence="7 10 11">Participates actively in the response to hyperosmotic and heat shock by preventing the aggregation of stress-denatured proteins, in association with DnaK and GrpE. It is the nucleotide exchange factor for DnaK and may function as a thermosensor. Unfolded proteins bind initially to DnaJ; upon interaction with the DnaJ-bound protein, DnaK hydrolyzes its bound ATP, resulting in the formation of a stable complex. GrpE releases ADP from DnaK; ATP binding to DnaK triggers the release of the substrate protein, thus completing the reaction cycle. Several rounds of ATP-dependent interactions between DnaJ, DnaK and GrpE are required for fully efficient folding.</text>
</comment>
<dbReference type="Proteomes" id="UP000317043">
    <property type="component" value="Unassembled WGS sequence"/>
</dbReference>
<evidence type="ECO:0000256" key="14">
    <source>
        <dbReference type="SAM" id="MobiDB-lite"/>
    </source>
</evidence>
<keyword evidence="16" id="KW-1185">Reference proteome</keyword>
<comment type="similarity">
    <text evidence="2 10 12">Belongs to the GrpE family.</text>
</comment>
<feature type="compositionally biased region" description="Polar residues" evidence="14">
    <location>
        <begin position="254"/>
        <end position="263"/>
    </location>
</feature>
<dbReference type="EMBL" id="VFOW01000001">
    <property type="protein sequence ID" value="TQL77256.1"/>
    <property type="molecule type" value="Genomic_DNA"/>
</dbReference>
<dbReference type="PANTHER" id="PTHR21237:SF23">
    <property type="entry name" value="GRPE PROTEIN HOMOLOG, MITOCHONDRIAL"/>
    <property type="match status" value="1"/>
</dbReference>
<dbReference type="CDD" id="cd00446">
    <property type="entry name" value="GrpE"/>
    <property type="match status" value="1"/>
</dbReference>
<dbReference type="GO" id="GO:0051087">
    <property type="term" value="F:protein-folding chaperone binding"/>
    <property type="evidence" value="ECO:0007669"/>
    <property type="project" value="InterPro"/>
</dbReference>
<organism evidence="15 16">
    <name type="scientific">Stackebrandtia endophytica</name>
    <dbReference type="NCBI Taxonomy" id="1496996"/>
    <lineage>
        <taxon>Bacteria</taxon>
        <taxon>Bacillati</taxon>
        <taxon>Actinomycetota</taxon>
        <taxon>Actinomycetes</taxon>
        <taxon>Glycomycetales</taxon>
        <taxon>Glycomycetaceae</taxon>
        <taxon>Stackebrandtia</taxon>
    </lineage>
</organism>
<dbReference type="OrthoDB" id="5191115at2"/>
<dbReference type="Gene3D" id="3.90.20.20">
    <property type="match status" value="1"/>
</dbReference>
<dbReference type="HAMAP" id="MF_01151">
    <property type="entry name" value="GrpE"/>
    <property type="match status" value="1"/>
</dbReference>
<evidence type="ECO:0000256" key="4">
    <source>
        <dbReference type="ARBA" id="ARBA00022490"/>
    </source>
</evidence>
<dbReference type="InterPro" id="IPR009012">
    <property type="entry name" value="GrpE_head"/>
</dbReference>
<dbReference type="InterPro" id="IPR013805">
    <property type="entry name" value="GrpE_CC"/>
</dbReference>
<evidence type="ECO:0000256" key="7">
    <source>
        <dbReference type="ARBA" id="ARBA00053401"/>
    </source>
</evidence>
<evidence type="ECO:0000256" key="2">
    <source>
        <dbReference type="ARBA" id="ARBA00009054"/>
    </source>
</evidence>
<sequence length="325" mass="33872">MTSDKTPEGSDNGESTAEETTAETAEPDAVETAAAGELAEALDERTRDLQRITAEYHNYRKRVERDRQAAADQATVNVVAGLLPVLDDIDRARDHGDLVGPFGSVAEQLLNSLTKLGLEVFGDKGDPFDPTVHEAVAHMHSNDVTEATCIDVMRRGYRLNDRLVRAAMVAVAEPSDEPAPTGAESAGVDKGDSEATSETEVDDAAEAGASTEDEVTSEETGAEATKGSDTEQDSATEQDSDTESDSDVDEATGEKSTGATTENVDADVPADEEALKGETVEAAVAEASDADAEPTEGADSSDESADLPTDSRSASETGNDGSGDK</sequence>
<dbReference type="SUPFAM" id="SSF58014">
    <property type="entry name" value="Coiled-coil domain of nucleotide exchange factor GrpE"/>
    <property type="match status" value="1"/>
</dbReference>
<dbReference type="Gene3D" id="2.30.22.10">
    <property type="entry name" value="Head domain of nucleotide exchange factor GrpE"/>
    <property type="match status" value="1"/>
</dbReference>
<dbReference type="PRINTS" id="PR00773">
    <property type="entry name" value="GRPEPROTEIN"/>
</dbReference>
<dbReference type="Pfam" id="PF01025">
    <property type="entry name" value="GrpE"/>
    <property type="match status" value="1"/>
</dbReference>
<gene>
    <name evidence="10" type="primary">grpE</name>
    <name evidence="15" type="ORF">FB566_2810</name>
</gene>
<dbReference type="InParanoid" id="A0A543AXF7"/>
<evidence type="ECO:0000256" key="11">
    <source>
        <dbReference type="RuleBase" id="RU000639"/>
    </source>
</evidence>
<comment type="caution">
    <text evidence="15">The sequence shown here is derived from an EMBL/GenBank/DDBJ whole genome shotgun (WGS) entry which is preliminary data.</text>
</comment>
<feature type="compositionally biased region" description="Acidic residues" evidence="14">
    <location>
        <begin position="288"/>
        <end position="305"/>
    </location>
</feature>
<keyword evidence="13" id="KW-0175">Coiled coil</keyword>
<evidence type="ECO:0000256" key="6">
    <source>
        <dbReference type="ARBA" id="ARBA00023186"/>
    </source>
</evidence>
<keyword evidence="5 10" id="KW-0346">Stress response</keyword>
<evidence type="ECO:0000256" key="3">
    <source>
        <dbReference type="ARBA" id="ARBA00011738"/>
    </source>
</evidence>
<feature type="region of interest" description="Disordered" evidence="14">
    <location>
        <begin position="173"/>
        <end position="325"/>
    </location>
</feature>
<evidence type="ECO:0000313" key="15">
    <source>
        <dbReference type="EMBL" id="TQL77256.1"/>
    </source>
</evidence>
<dbReference type="GO" id="GO:0000774">
    <property type="term" value="F:adenyl-nucleotide exchange factor activity"/>
    <property type="evidence" value="ECO:0007669"/>
    <property type="project" value="InterPro"/>
</dbReference>
<feature type="region of interest" description="Disordered" evidence="14">
    <location>
        <begin position="1"/>
        <end position="33"/>
    </location>
</feature>
<keyword evidence="6 10" id="KW-0143">Chaperone</keyword>
<dbReference type="FunFam" id="2.30.22.10:FF:000001">
    <property type="entry name" value="Protein GrpE"/>
    <property type="match status" value="1"/>
</dbReference>
<feature type="compositionally biased region" description="Acidic residues" evidence="14">
    <location>
        <begin position="16"/>
        <end position="29"/>
    </location>
</feature>
<feature type="compositionally biased region" description="Acidic residues" evidence="14">
    <location>
        <begin position="230"/>
        <end position="251"/>
    </location>
</feature>
<name>A0A543AXF7_9ACTN</name>
<keyword evidence="4 10" id="KW-0963">Cytoplasm</keyword>
<feature type="coiled-coil region" evidence="13">
    <location>
        <begin position="42"/>
        <end position="69"/>
    </location>
</feature>
<proteinExistence type="inferred from homology"/>
<dbReference type="GO" id="GO:0005737">
    <property type="term" value="C:cytoplasm"/>
    <property type="evidence" value="ECO:0007669"/>
    <property type="project" value="UniProtKB-SubCell"/>
</dbReference>
<dbReference type="FunCoup" id="A0A543AXF7">
    <property type="interactions" value="285"/>
</dbReference>
<evidence type="ECO:0000256" key="5">
    <source>
        <dbReference type="ARBA" id="ARBA00023016"/>
    </source>
</evidence>
<dbReference type="PANTHER" id="PTHR21237">
    <property type="entry name" value="GRPE PROTEIN"/>
    <property type="match status" value="1"/>
</dbReference>
<comment type="subcellular location">
    <subcellularLocation>
        <location evidence="1 10">Cytoplasm</location>
    </subcellularLocation>
</comment>